<evidence type="ECO:0000256" key="1">
    <source>
        <dbReference type="SAM" id="MobiDB-lite"/>
    </source>
</evidence>
<accession>A0A9P6B810</accession>
<feature type="compositionally biased region" description="Basic and acidic residues" evidence="1">
    <location>
        <begin position="178"/>
        <end position="191"/>
    </location>
</feature>
<dbReference type="GO" id="GO:0006357">
    <property type="term" value="P:regulation of transcription by RNA polymerase II"/>
    <property type="evidence" value="ECO:0007669"/>
    <property type="project" value="TreeGrafter"/>
</dbReference>
<dbReference type="InterPro" id="IPR046468">
    <property type="entry name" value="Spt20-like_SEP"/>
</dbReference>
<dbReference type="GO" id="GO:0000124">
    <property type="term" value="C:SAGA complex"/>
    <property type="evidence" value="ECO:0007669"/>
    <property type="project" value="InterPro"/>
</dbReference>
<dbReference type="PANTHER" id="PTHR13526:SF8">
    <property type="entry name" value="TRANSCRIPTION FACTOR SPT20 HOMOLOG"/>
    <property type="match status" value="1"/>
</dbReference>
<dbReference type="OrthoDB" id="1932706at2759"/>
<dbReference type="EMBL" id="MU128921">
    <property type="protein sequence ID" value="KAF9518967.1"/>
    <property type="molecule type" value="Genomic_DNA"/>
</dbReference>
<gene>
    <name evidence="3" type="ORF">BS47DRAFT_172343</name>
</gene>
<evidence type="ECO:0000313" key="3">
    <source>
        <dbReference type="EMBL" id="KAF9518967.1"/>
    </source>
</evidence>
<dbReference type="Proteomes" id="UP000886523">
    <property type="component" value="Unassembled WGS sequence"/>
</dbReference>
<dbReference type="InterPro" id="IPR021950">
    <property type="entry name" value="Spt20"/>
</dbReference>
<keyword evidence="4" id="KW-1185">Reference proteome</keyword>
<dbReference type="Pfam" id="PF12090">
    <property type="entry name" value="Spt20_SEP"/>
    <property type="match status" value="1"/>
</dbReference>
<name>A0A9P6B810_9AGAM</name>
<feature type="region of interest" description="Disordered" evidence="1">
    <location>
        <begin position="168"/>
        <end position="191"/>
    </location>
</feature>
<feature type="domain" description="Spt20-like SEP" evidence="2">
    <location>
        <begin position="19"/>
        <end position="159"/>
    </location>
</feature>
<dbReference type="PANTHER" id="PTHR13526">
    <property type="entry name" value="TRANSCRIPTION FACTOR SPT20 HOMOLOG"/>
    <property type="match status" value="1"/>
</dbReference>
<dbReference type="AlphaFoldDB" id="A0A9P6B810"/>
<organism evidence="3 4">
    <name type="scientific">Hydnum rufescens UP504</name>
    <dbReference type="NCBI Taxonomy" id="1448309"/>
    <lineage>
        <taxon>Eukaryota</taxon>
        <taxon>Fungi</taxon>
        <taxon>Dikarya</taxon>
        <taxon>Basidiomycota</taxon>
        <taxon>Agaricomycotina</taxon>
        <taxon>Agaricomycetes</taxon>
        <taxon>Cantharellales</taxon>
        <taxon>Hydnaceae</taxon>
        <taxon>Hydnum</taxon>
    </lineage>
</organism>
<evidence type="ECO:0000259" key="2">
    <source>
        <dbReference type="Pfam" id="PF12090"/>
    </source>
</evidence>
<proteinExistence type="predicted"/>
<comment type="caution">
    <text evidence="3">The sequence shown here is derived from an EMBL/GenBank/DDBJ whole genome shotgun (WGS) entry which is preliminary data.</text>
</comment>
<reference evidence="3" key="1">
    <citation type="journal article" date="2020" name="Nat. Commun.">
        <title>Large-scale genome sequencing of mycorrhizal fungi provides insights into the early evolution of symbiotic traits.</title>
        <authorList>
            <person name="Miyauchi S."/>
            <person name="Kiss E."/>
            <person name="Kuo A."/>
            <person name="Drula E."/>
            <person name="Kohler A."/>
            <person name="Sanchez-Garcia M."/>
            <person name="Morin E."/>
            <person name="Andreopoulos B."/>
            <person name="Barry K.W."/>
            <person name="Bonito G."/>
            <person name="Buee M."/>
            <person name="Carver A."/>
            <person name="Chen C."/>
            <person name="Cichocki N."/>
            <person name="Clum A."/>
            <person name="Culley D."/>
            <person name="Crous P.W."/>
            <person name="Fauchery L."/>
            <person name="Girlanda M."/>
            <person name="Hayes R.D."/>
            <person name="Keri Z."/>
            <person name="LaButti K."/>
            <person name="Lipzen A."/>
            <person name="Lombard V."/>
            <person name="Magnuson J."/>
            <person name="Maillard F."/>
            <person name="Murat C."/>
            <person name="Nolan M."/>
            <person name="Ohm R.A."/>
            <person name="Pangilinan J."/>
            <person name="Pereira M.F."/>
            <person name="Perotto S."/>
            <person name="Peter M."/>
            <person name="Pfister S."/>
            <person name="Riley R."/>
            <person name="Sitrit Y."/>
            <person name="Stielow J.B."/>
            <person name="Szollosi G."/>
            <person name="Zifcakova L."/>
            <person name="Stursova M."/>
            <person name="Spatafora J.W."/>
            <person name="Tedersoo L."/>
            <person name="Vaario L.M."/>
            <person name="Yamada A."/>
            <person name="Yan M."/>
            <person name="Wang P."/>
            <person name="Xu J."/>
            <person name="Bruns T."/>
            <person name="Baldrian P."/>
            <person name="Vilgalys R."/>
            <person name="Dunand C."/>
            <person name="Henrissat B."/>
            <person name="Grigoriev I.V."/>
            <person name="Hibbett D."/>
            <person name="Nagy L.G."/>
            <person name="Martin F.M."/>
        </authorList>
    </citation>
    <scope>NUCLEOTIDE SEQUENCE</scope>
    <source>
        <strain evidence="3">UP504</strain>
    </source>
</reference>
<protein>
    <recommendedName>
        <fullName evidence="2">Spt20-like SEP domain-containing protein</fullName>
    </recommendedName>
</protein>
<sequence>MVSVYNKTRANDRILKVLSKEPPSLTVHLFSDHWRFNQSGNCLYHTPIASLLEDIRARRVPIDFLEIFKQAKVPFYNGCLIVELFDHRDVPNAADPVLPQHIVLWPTAEAAWAEMCSRNTKAGRTWTDLDALNCEAQTLLQQNPDLYLDPDPLVTRIANAALRVSTPSLPSPFKRKRSADDTAREEEEKVQRDRMMKLMNPHADRGFHAQYVFPLIPNAPINLEIHQQVPHLRSYTAKTIERTC</sequence>
<dbReference type="GO" id="GO:0003712">
    <property type="term" value="F:transcription coregulator activity"/>
    <property type="evidence" value="ECO:0007669"/>
    <property type="project" value="InterPro"/>
</dbReference>
<evidence type="ECO:0000313" key="4">
    <source>
        <dbReference type="Proteomes" id="UP000886523"/>
    </source>
</evidence>